<evidence type="ECO:0000313" key="5">
    <source>
        <dbReference type="Proteomes" id="UP000826513"/>
    </source>
</evidence>
<sequence>MDVFTELSDHQHNQIAAAFRLGSLTSAIGIADGDSETTYLFRTANGEFVVTLFENGAEPSSLDQAFLTMDKLLSAGIPCPRTVRTARGDATITIGGKLVAVVGFLQGAQSQSPTLQRFVDLGRNIAKVHLTLKPAVSTTNDLPKGPVHGALHPENVFFLGDLVSGIINFRLRHETIGLMNWPKSSSDGQWIALAVSTPGVLAQSYPAMYVSAP</sequence>
<dbReference type="Gene3D" id="3.90.1200.10">
    <property type="match status" value="1"/>
</dbReference>
<gene>
    <name evidence="2" type="ORF">CFBP5473_23995</name>
    <name evidence="3" type="ORF">J5285_22655</name>
</gene>
<keyword evidence="2" id="KW-0614">Plasmid</keyword>
<dbReference type="SUPFAM" id="SSF56112">
    <property type="entry name" value="Protein kinase-like (PK-like)"/>
    <property type="match status" value="1"/>
</dbReference>
<geneLocation type="plasmid" evidence="2">
    <name>pTiCFBP5473</name>
</geneLocation>
<keyword evidence="5" id="KW-1185">Reference proteome</keyword>
<reference evidence="3 5" key="2">
    <citation type="submission" date="2021-03" db="EMBL/GenBank/DDBJ databases">
        <title>Rapid diversification of plasmids in a genus of pathogenic and nitrogen fixing bacteria.</title>
        <authorList>
            <person name="Weisberg A.J."/>
            <person name="Miller M."/>
            <person name="Ream W."/>
            <person name="Grunwald N.J."/>
            <person name="Chang J.H."/>
        </authorList>
    </citation>
    <scope>NUCLEOTIDE SEQUENCE [LARGE SCALE GENOMIC DNA]</scope>
    <source>
        <strain evidence="3 5">AF3.44</strain>
        <plasmid evidence="3 5">pTiAF3.44</plasmid>
    </source>
</reference>
<keyword evidence="2" id="KW-0418">Kinase</keyword>
<dbReference type="InterPro" id="IPR011009">
    <property type="entry name" value="Kinase-like_dom_sf"/>
</dbReference>
<geneLocation type="plasmid" evidence="4">
    <name>pticfbp5473</name>
</geneLocation>
<dbReference type="Pfam" id="PF01636">
    <property type="entry name" value="APH"/>
    <property type="match status" value="1"/>
</dbReference>
<evidence type="ECO:0000259" key="1">
    <source>
        <dbReference type="Pfam" id="PF01636"/>
    </source>
</evidence>
<evidence type="ECO:0000313" key="4">
    <source>
        <dbReference type="Proteomes" id="UP000298545"/>
    </source>
</evidence>
<organism evidence="2 4">
    <name type="scientific">Agrobacterium larrymoorei</name>
    <dbReference type="NCBI Taxonomy" id="160699"/>
    <lineage>
        <taxon>Bacteria</taxon>
        <taxon>Pseudomonadati</taxon>
        <taxon>Pseudomonadota</taxon>
        <taxon>Alphaproteobacteria</taxon>
        <taxon>Hyphomicrobiales</taxon>
        <taxon>Rhizobiaceae</taxon>
        <taxon>Rhizobium/Agrobacterium group</taxon>
        <taxon>Agrobacterium</taxon>
    </lineage>
</organism>
<dbReference type="GO" id="GO:0016301">
    <property type="term" value="F:kinase activity"/>
    <property type="evidence" value="ECO:0007669"/>
    <property type="project" value="UniProtKB-KW"/>
</dbReference>
<accession>A0A4D7DVA5</accession>
<keyword evidence="2" id="KW-0808">Transferase</keyword>
<dbReference type="KEGG" id="alf:CFBP5473_23995"/>
<geneLocation type="plasmid" evidence="3 5">
    <name>pTiAF3.44</name>
</geneLocation>
<dbReference type="Proteomes" id="UP000298545">
    <property type="component" value="Plasmid pTiCFBP5473"/>
</dbReference>
<evidence type="ECO:0000313" key="2">
    <source>
        <dbReference type="EMBL" id="QCJ01024.1"/>
    </source>
</evidence>
<dbReference type="Gene3D" id="3.30.200.20">
    <property type="entry name" value="Phosphorylase Kinase, domain 1"/>
    <property type="match status" value="1"/>
</dbReference>
<dbReference type="STRING" id="1367849.GCA_000518585_04147"/>
<feature type="domain" description="Aminoglycoside phosphotransferase" evidence="1">
    <location>
        <begin position="29"/>
        <end position="134"/>
    </location>
</feature>
<reference evidence="2 4" key="1">
    <citation type="submission" date="2019-04" db="EMBL/GenBank/DDBJ databases">
        <title>Complete genome sequence of Agrobacterium larrymoorei CFBP5473.</title>
        <authorList>
            <person name="Haryono M."/>
            <person name="Chou L."/>
            <person name="Lin Y.-C."/>
            <person name="Lai E.-M."/>
            <person name="Kuo C.-H."/>
        </authorList>
    </citation>
    <scope>NUCLEOTIDE SEQUENCE [LARGE SCALE GENOMIC DNA]</scope>
    <source>
        <strain evidence="2 4">CFBP5473</strain>
        <plasmid evidence="4">pticfbp5473</plasmid>
        <plasmid evidence="2">pTiCFBP5473</plasmid>
    </source>
</reference>
<dbReference type="RefSeq" id="WP_051441388.1">
    <property type="nucleotide sequence ID" value="NZ_CP039694.1"/>
</dbReference>
<proteinExistence type="predicted"/>
<name>A0A4D7DVA5_9HYPH</name>
<dbReference type="OrthoDB" id="8279361at2"/>
<dbReference type="AlphaFoldDB" id="A0A4D7DVA5"/>
<dbReference type="Proteomes" id="UP000826513">
    <property type="component" value="Plasmid pTiAF3.44"/>
</dbReference>
<dbReference type="InterPro" id="IPR002575">
    <property type="entry name" value="Aminoglycoside_PTrfase"/>
</dbReference>
<evidence type="ECO:0000313" key="3">
    <source>
        <dbReference type="EMBL" id="QYA10359.1"/>
    </source>
</evidence>
<dbReference type="EMBL" id="CP072169">
    <property type="protein sequence ID" value="QYA10359.1"/>
    <property type="molecule type" value="Genomic_DNA"/>
</dbReference>
<protein>
    <submittedName>
        <fullName evidence="2">Homoserine kinase</fullName>
    </submittedName>
</protein>
<dbReference type="EMBL" id="CP039694">
    <property type="protein sequence ID" value="QCJ01024.1"/>
    <property type="molecule type" value="Genomic_DNA"/>
</dbReference>